<gene>
    <name evidence="2" type="ORF">C3L33_08233</name>
</gene>
<evidence type="ECO:0000313" key="3">
    <source>
        <dbReference type="Proteomes" id="UP000428333"/>
    </source>
</evidence>
<dbReference type="EMBL" id="QEFC01001155">
    <property type="protein sequence ID" value="KAE9459866.1"/>
    <property type="molecule type" value="Genomic_DNA"/>
</dbReference>
<evidence type="ECO:0000256" key="1">
    <source>
        <dbReference type="SAM" id="MobiDB-lite"/>
    </source>
</evidence>
<reference evidence="2 3" key="1">
    <citation type="journal article" date="2019" name="Genome Biol. Evol.">
        <title>The Rhododendron genome and chromosomal organization provide insight into shared whole-genome duplications across the heath family (Ericaceae).</title>
        <authorList>
            <person name="Soza V.L."/>
            <person name="Lindsley D."/>
            <person name="Waalkes A."/>
            <person name="Ramage E."/>
            <person name="Patwardhan R.P."/>
            <person name="Burton J.N."/>
            <person name="Adey A."/>
            <person name="Kumar A."/>
            <person name="Qiu R."/>
            <person name="Shendure J."/>
            <person name="Hall B."/>
        </authorList>
    </citation>
    <scope>NUCLEOTIDE SEQUENCE [LARGE SCALE GENOMIC DNA]</scope>
    <source>
        <strain evidence="2">RSF 1966-606</strain>
    </source>
</reference>
<evidence type="ECO:0000313" key="2">
    <source>
        <dbReference type="EMBL" id="KAE9459866.1"/>
    </source>
</evidence>
<dbReference type="OrthoDB" id="1928482at2759"/>
<dbReference type="AlphaFoldDB" id="A0A6A4LGU8"/>
<sequence>MGSERGNPNKPPYDITLSKRTRKPLNLQTEADPILPKAASPEKEILTKAIKKEEERSSSEGEESDHKSLKQLIKNRSPLGQHFTEEKQLPLVVKHQEEDLNGVKLKGLSKGRDELKSIPSKHQLLSGAYNTSILLPQLPSQILKLFAWVFGGGGIMAAAAAFGSSLGTICADYFGDELGLPLPLLPPKKMNAKNVDLVKNKNENGSSKSTATAGVMAESRKQVALAFTPCFDGVQPFDMLLFH</sequence>
<feature type="non-terminal residue" evidence="2">
    <location>
        <position position="1"/>
    </location>
</feature>
<feature type="compositionally biased region" description="Basic and acidic residues" evidence="1">
    <location>
        <begin position="40"/>
        <end position="68"/>
    </location>
</feature>
<dbReference type="Proteomes" id="UP000428333">
    <property type="component" value="Linkage Group LG05"/>
</dbReference>
<proteinExistence type="predicted"/>
<name>A0A6A4LGU8_9ERIC</name>
<comment type="caution">
    <text evidence="2">The sequence shown here is derived from an EMBL/GenBank/DDBJ whole genome shotgun (WGS) entry which is preliminary data.</text>
</comment>
<keyword evidence="3" id="KW-1185">Reference proteome</keyword>
<protein>
    <submittedName>
        <fullName evidence="2">Uncharacterized protein</fullName>
    </submittedName>
</protein>
<accession>A0A6A4LGU8</accession>
<feature type="region of interest" description="Disordered" evidence="1">
    <location>
        <begin position="1"/>
        <end position="68"/>
    </location>
</feature>
<organism evidence="2 3">
    <name type="scientific">Rhododendron williamsianum</name>
    <dbReference type="NCBI Taxonomy" id="262921"/>
    <lineage>
        <taxon>Eukaryota</taxon>
        <taxon>Viridiplantae</taxon>
        <taxon>Streptophyta</taxon>
        <taxon>Embryophyta</taxon>
        <taxon>Tracheophyta</taxon>
        <taxon>Spermatophyta</taxon>
        <taxon>Magnoliopsida</taxon>
        <taxon>eudicotyledons</taxon>
        <taxon>Gunneridae</taxon>
        <taxon>Pentapetalae</taxon>
        <taxon>asterids</taxon>
        <taxon>Ericales</taxon>
        <taxon>Ericaceae</taxon>
        <taxon>Ericoideae</taxon>
        <taxon>Rhodoreae</taxon>
        <taxon>Rhododendron</taxon>
    </lineage>
</organism>